<evidence type="ECO:0000313" key="2">
    <source>
        <dbReference type="Proteomes" id="UP001054945"/>
    </source>
</evidence>
<comment type="caution">
    <text evidence="1">The sequence shown here is derived from an EMBL/GenBank/DDBJ whole genome shotgun (WGS) entry which is preliminary data.</text>
</comment>
<keyword evidence="2" id="KW-1185">Reference proteome</keyword>
<dbReference type="Proteomes" id="UP001054945">
    <property type="component" value="Unassembled WGS sequence"/>
</dbReference>
<protein>
    <submittedName>
        <fullName evidence="1">Uncharacterized protein</fullName>
    </submittedName>
</protein>
<sequence length="106" mass="11782">MLEDPLLVDLCFNTHHQLLPNSPISRPSVVTRILENPFLVDLRFTPEPQEPFLGGPTFQLPDTSTFLTLHSRPSVVSEDVGGPFVGGNASTPIINFFLTHQFQDPQ</sequence>
<dbReference type="EMBL" id="BPLR01011995">
    <property type="protein sequence ID" value="GIY50583.1"/>
    <property type="molecule type" value="Genomic_DNA"/>
</dbReference>
<gene>
    <name evidence="1" type="ORF">CEXT_361861</name>
</gene>
<organism evidence="1 2">
    <name type="scientific">Caerostris extrusa</name>
    <name type="common">Bark spider</name>
    <name type="synonym">Caerostris bankana</name>
    <dbReference type="NCBI Taxonomy" id="172846"/>
    <lineage>
        <taxon>Eukaryota</taxon>
        <taxon>Metazoa</taxon>
        <taxon>Ecdysozoa</taxon>
        <taxon>Arthropoda</taxon>
        <taxon>Chelicerata</taxon>
        <taxon>Arachnida</taxon>
        <taxon>Araneae</taxon>
        <taxon>Araneomorphae</taxon>
        <taxon>Entelegynae</taxon>
        <taxon>Araneoidea</taxon>
        <taxon>Araneidae</taxon>
        <taxon>Caerostris</taxon>
    </lineage>
</organism>
<reference evidence="1 2" key="1">
    <citation type="submission" date="2021-06" db="EMBL/GenBank/DDBJ databases">
        <title>Caerostris extrusa draft genome.</title>
        <authorList>
            <person name="Kono N."/>
            <person name="Arakawa K."/>
        </authorList>
    </citation>
    <scope>NUCLEOTIDE SEQUENCE [LARGE SCALE GENOMIC DNA]</scope>
</reference>
<dbReference type="AlphaFoldDB" id="A0AAV4TZT0"/>
<proteinExistence type="predicted"/>
<name>A0AAV4TZT0_CAEEX</name>
<accession>A0AAV4TZT0</accession>
<evidence type="ECO:0000313" key="1">
    <source>
        <dbReference type="EMBL" id="GIY50583.1"/>
    </source>
</evidence>